<accession>A0ABS4PMV5</accession>
<name>A0ABS4PMV5_9PSEU</name>
<feature type="region of interest" description="Disordered" evidence="1">
    <location>
        <begin position="65"/>
        <end position="97"/>
    </location>
</feature>
<proteinExistence type="predicted"/>
<reference evidence="2 3" key="1">
    <citation type="submission" date="2021-03" db="EMBL/GenBank/DDBJ databases">
        <title>Sequencing the genomes of 1000 actinobacteria strains.</title>
        <authorList>
            <person name="Klenk H.-P."/>
        </authorList>
    </citation>
    <scope>NUCLEOTIDE SEQUENCE [LARGE SCALE GENOMIC DNA]</scope>
    <source>
        <strain evidence="2 3">DSM 45510</strain>
    </source>
</reference>
<evidence type="ECO:0000313" key="2">
    <source>
        <dbReference type="EMBL" id="MBP2180762.1"/>
    </source>
</evidence>
<evidence type="ECO:0000256" key="1">
    <source>
        <dbReference type="SAM" id="MobiDB-lite"/>
    </source>
</evidence>
<feature type="region of interest" description="Disordered" evidence="1">
    <location>
        <begin position="109"/>
        <end position="133"/>
    </location>
</feature>
<comment type="caution">
    <text evidence="2">The sequence shown here is derived from an EMBL/GenBank/DDBJ whole genome shotgun (WGS) entry which is preliminary data.</text>
</comment>
<dbReference type="EMBL" id="JAGGMS010000001">
    <property type="protein sequence ID" value="MBP2180762.1"/>
    <property type="molecule type" value="Genomic_DNA"/>
</dbReference>
<protein>
    <submittedName>
        <fullName evidence="2">Uncharacterized protein</fullName>
    </submittedName>
</protein>
<sequence>MDPRDRADALLSRARARGAFVVTPDDATSPMDAANTQQIPRSVVADIDAQDPDSTTQVSAAMIEANDYHLASPEPTSRLEPPRGPRPTRPMPLPSLFEEHPVDPVIEEKDVGGLIPTTTQTKRSNLSRRLDGI</sequence>
<organism evidence="2 3">
    <name type="scientific">Amycolatopsis magusensis</name>
    <dbReference type="NCBI Taxonomy" id="882444"/>
    <lineage>
        <taxon>Bacteria</taxon>
        <taxon>Bacillati</taxon>
        <taxon>Actinomycetota</taxon>
        <taxon>Actinomycetes</taxon>
        <taxon>Pseudonocardiales</taxon>
        <taxon>Pseudonocardiaceae</taxon>
        <taxon>Amycolatopsis</taxon>
    </lineage>
</organism>
<keyword evidence="3" id="KW-1185">Reference proteome</keyword>
<feature type="compositionally biased region" description="Pro residues" evidence="1">
    <location>
        <begin position="82"/>
        <end position="93"/>
    </location>
</feature>
<dbReference type="Proteomes" id="UP000741013">
    <property type="component" value="Unassembled WGS sequence"/>
</dbReference>
<gene>
    <name evidence="2" type="ORF">JOM49_002288</name>
</gene>
<dbReference type="RefSeq" id="WP_209664266.1">
    <property type="nucleotide sequence ID" value="NZ_JAGGMS010000001.1"/>
</dbReference>
<evidence type="ECO:0000313" key="3">
    <source>
        <dbReference type="Proteomes" id="UP000741013"/>
    </source>
</evidence>